<protein>
    <recommendedName>
        <fullName evidence="6">Apple domain-containing protein</fullName>
    </recommendedName>
</protein>
<evidence type="ECO:0000313" key="4">
    <source>
        <dbReference type="EMBL" id="KAK3384667.1"/>
    </source>
</evidence>
<organism evidence="4 5">
    <name type="scientific">Lasiosphaeria ovina</name>
    <dbReference type="NCBI Taxonomy" id="92902"/>
    <lineage>
        <taxon>Eukaryota</taxon>
        <taxon>Fungi</taxon>
        <taxon>Dikarya</taxon>
        <taxon>Ascomycota</taxon>
        <taxon>Pezizomycotina</taxon>
        <taxon>Sordariomycetes</taxon>
        <taxon>Sordariomycetidae</taxon>
        <taxon>Sordariales</taxon>
        <taxon>Lasiosphaeriaceae</taxon>
        <taxon>Lasiosphaeria</taxon>
    </lineage>
</organism>
<dbReference type="AlphaFoldDB" id="A0AAE0TYZ4"/>
<evidence type="ECO:0008006" key="6">
    <source>
        <dbReference type="Google" id="ProtNLM"/>
    </source>
</evidence>
<reference evidence="4" key="2">
    <citation type="submission" date="2023-06" db="EMBL/GenBank/DDBJ databases">
        <authorList>
            <consortium name="Lawrence Berkeley National Laboratory"/>
            <person name="Haridas S."/>
            <person name="Hensen N."/>
            <person name="Bonometti L."/>
            <person name="Westerberg I."/>
            <person name="Brannstrom I.O."/>
            <person name="Guillou S."/>
            <person name="Cros-Aarteil S."/>
            <person name="Calhoun S."/>
            <person name="Kuo A."/>
            <person name="Mondo S."/>
            <person name="Pangilinan J."/>
            <person name="Riley R."/>
            <person name="Labutti K."/>
            <person name="Andreopoulos B."/>
            <person name="Lipzen A."/>
            <person name="Chen C."/>
            <person name="Yanf M."/>
            <person name="Daum C."/>
            <person name="Ng V."/>
            <person name="Clum A."/>
            <person name="Steindorff A."/>
            <person name="Ohm R."/>
            <person name="Martin F."/>
            <person name="Silar P."/>
            <person name="Natvig D."/>
            <person name="Lalanne C."/>
            <person name="Gautier V."/>
            <person name="Ament-Velasquez S.L."/>
            <person name="Kruys A."/>
            <person name="Hutchinson M.I."/>
            <person name="Powell A.J."/>
            <person name="Barry K."/>
            <person name="Miller A.N."/>
            <person name="Grigoriev I.V."/>
            <person name="Debuchy R."/>
            <person name="Gladieux P."/>
            <person name="Thoren M.H."/>
            <person name="Johannesson H."/>
        </authorList>
    </citation>
    <scope>NUCLEOTIDE SEQUENCE</scope>
    <source>
        <strain evidence="4">CBS 958.72</strain>
    </source>
</reference>
<keyword evidence="2" id="KW-0472">Membrane</keyword>
<evidence type="ECO:0000256" key="1">
    <source>
        <dbReference type="SAM" id="MobiDB-lite"/>
    </source>
</evidence>
<keyword evidence="2" id="KW-0812">Transmembrane</keyword>
<feature type="region of interest" description="Disordered" evidence="1">
    <location>
        <begin position="292"/>
        <end position="327"/>
    </location>
</feature>
<feature type="region of interest" description="Disordered" evidence="1">
    <location>
        <begin position="341"/>
        <end position="361"/>
    </location>
</feature>
<feature type="compositionally biased region" description="Low complexity" evidence="1">
    <location>
        <begin position="352"/>
        <end position="361"/>
    </location>
</feature>
<feature type="signal peptide" evidence="3">
    <location>
        <begin position="1"/>
        <end position="25"/>
    </location>
</feature>
<name>A0AAE0TYZ4_9PEZI</name>
<comment type="caution">
    <text evidence="4">The sequence shown here is derived from an EMBL/GenBank/DDBJ whole genome shotgun (WGS) entry which is preliminary data.</text>
</comment>
<evidence type="ECO:0000313" key="5">
    <source>
        <dbReference type="Proteomes" id="UP001287356"/>
    </source>
</evidence>
<feature type="transmembrane region" description="Helical" evidence="2">
    <location>
        <begin position="261"/>
        <end position="285"/>
    </location>
</feature>
<dbReference type="Proteomes" id="UP001287356">
    <property type="component" value="Unassembled WGS sequence"/>
</dbReference>
<feature type="compositionally biased region" description="Pro residues" evidence="1">
    <location>
        <begin position="293"/>
        <end position="313"/>
    </location>
</feature>
<dbReference type="EMBL" id="JAULSN010000001">
    <property type="protein sequence ID" value="KAK3384667.1"/>
    <property type="molecule type" value="Genomic_DNA"/>
</dbReference>
<evidence type="ECO:0000256" key="3">
    <source>
        <dbReference type="SAM" id="SignalP"/>
    </source>
</evidence>
<evidence type="ECO:0000256" key="2">
    <source>
        <dbReference type="SAM" id="Phobius"/>
    </source>
</evidence>
<keyword evidence="3" id="KW-0732">Signal</keyword>
<feature type="compositionally biased region" description="Low complexity" evidence="1">
    <location>
        <begin position="218"/>
        <end position="257"/>
    </location>
</feature>
<reference evidence="4" key="1">
    <citation type="journal article" date="2023" name="Mol. Phylogenet. Evol.">
        <title>Genome-scale phylogeny and comparative genomics of the fungal order Sordariales.</title>
        <authorList>
            <person name="Hensen N."/>
            <person name="Bonometti L."/>
            <person name="Westerberg I."/>
            <person name="Brannstrom I.O."/>
            <person name="Guillou S."/>
            <person name="Cros-Aarteil S."/>
            <person name="Calhoun S."/>
            <person name="Haridas S."/>
            <person name="Kuo A."/>
            <person name="Mondo S."/>
            <person name="Pangilinan J."/>
            <person name="Riley R."/>
            <person name="LaButti K."/>
            <person name="Andreopoulos B."/>
            <person name="Lipzen A."/>
            <person name="Chen C."/>
            <person name="Yan M."/>
            <person name="Daum C."/>
            <person name="Ng V."/>
            <person name="Clum A."/>
            <person name="Steindorff A."/>
            <person name="Ohm R.A."/>
            <person name="Martin F."/>
            <person name="Silar P."/>
            <person name="Natvig D.O."/>
            <person name="Lalanne C."/>
            <person name="Gautier V."/>
            <person name="Ament-Velasquez S.L."/>
            <person name="Kruys A."/>
            <person name="Hutchinson M.I."/>
            <person name="Powell A.J."/>
            <person name="Barry K."/>
            <person name="Miller A.N."/>
            <person name="Grigoriev I.V."/>
            <person name="Debuchy R."/>
            <person name="Gladieux P."/>
            <person name="Hiltunen Thoren M."/>
            <person name="Johannesson H."/>
        </authorList>
    </citation>
    <scope>NUCLEOTIDE SEQUENCE</scope>
    <source>
        <strain evidence="4">CBS 958.72</strain>
    </source>
</reference>
<keyword evidence="2" id="KW-1133">Transmembrane helix</keyword>
<sequence length="417" mass="43423">MEFRARFRFAAAAAWLPALLVSAHAETPLAKLQSAFEEVRLHQATATPPPTTLIMRDNRRRQATTSSPDITFTITSAPDSTCGFLSGSPGNAITCDNRKTCHWETEELGAVFCGLAVEDPSYLRCFGREAVMDPSKCNDVCQSNQFNLLCTDTAAPFCRTYAFPGGVKDFRCASTRVTAVQSVSFTYNGETGRSFTTSIIDDESTAPPSTPLSTRGPSTSSDTGTSTSSAAAGDSTVVTSVPTKTATPVPTPAPSSDGANIGAIAGGVVGGLAVIALLILGIFFYRRSHNGHPPAPAPAPAPASAPGPQPHPPVYVTGDGGQHMSPVQQVYNPAVSPATTHNSIFKGGGGSTSPSLGSPTSTDSAIAAAYARQSYAAPPLPYQPAAHHQQHGQGPEVQFHEIGTVQDQHRGGIQELS</sequence>
<feature type="region of interest" description="Disordered" evidence="1">
    <location>
        <begin position="47"/>
        <end position="66"/>
    </location>
</feature>
<accession>A0AAE0TYZ4</accession>
<keyword evidence="5" id="KW-1185">Reference proteome</keyword>
<proteinExistence type="predicted"/>
<feature type="chain" id="PRO_5042262954" description="Apple domain-containing protein" evidence="3">
    <location>
        <begin position="26"/>
        <end position="417"/>
    </location>
</feature>
<feature type="region of interest" description="Disordered" evidence="1">
    <location>
        <begin position="198"/>
        <end position="257"/>
    </location>
</feature>
<gene>
    <name evidence="4" type="ORF">B0T24DRAFT_568050</name>
</gene>